<evidence type="ECO:0000313" key="12">
    <source>
        <dbReference type="Proteomes" id="UP000813824"/>
    </source>
</evidence>
<evidence type="ECO:0000256" key="5">
    <source>
        <dbReference type="ARBA" id="ARBA00022723"/>
    </source>
</evidence>
<comment type="caution">
    <text evidence="11">The sequence shown here is derived from an EMBL/GenBank/DDBJ whole genome shotgun (WGS) entry which is preliminary data.</text>
</comment>
<feature type="region of interest" description="Disordered" evidence="9">
    <location>
        <begin position="512"/>
        <end position="531"/>
    </location>
</feature>
<feature type="signal peptide" evidence="8">
    <location>
        <begin position="1"/>
        <end position="25"/>
    </location>
</feature>
<dbReference type="InterPro" id="IPR010255">
    <property type="entry name" value="Haem_peroxidase_sf"/>
</dbReference>
<dbReference type="AlphaFoldDB" id="A0A8K0UQV1"/>
<evidence type="ECO:0000256" key="7">
    <source>
        <dbReference type="ARBA" id="ARBA00023004"/>
    </source>
</evidence>
<gene>
    <name evidence="11" type="ORF">BXZ70DRAFT_1018625</name>
</gene>
<dbReference type="SUPFAM" id="SSF48113">
    <property type="entry name" value="Heme-dependent peroxidases"/>
    <property type="match status" value="1"/>
</dbReference>
<evidence type="ECO:0000256" key="4">
    <source>
        <dbReference type="ARBA" id="ARBA00022617"/>
    </source>
</evidence>
<dbReference type="PROSITE" id="PS50873">
    <property type="entry name" value="PEROXIDASE_4"/>
    <property type="match status" value="1"/>
</dbReference>
<name>A0A8K0UQV1_9AGAR</name>
<dbReference type="OrthoDB" id="2144714at2759"/>
<comment type="similarity">
    <text evidence="2">Belongs to the peroxidase family. Cytochrome c peroxidase subfamily.</text>
</comment>
<dbReference type="InterPro" id="IPR002207">
    <property type="entry name" value="Peroxidase_I"/>
</dbReference>
<feature type="compositionally biased region" description="Gly residues" evidence="9">
    <location>
        <begin position="522"/>
        <end position="531"/>
    </location>
</feature>
<protein>
    <recommendedName>
        <fullName evidence="8">Peroxidase</fullName>
        <ecNumber evidence="8">1.11.1.-</ecNumber>
    </recommendedName>
</protein>
<dbReference type="GO" id="GO:0034599">
    <property type="term" value="P:cellular response to oxidative stress"/>
    <property type="evidence" value="ECO:0007669"/>
    <property type="project" value="InterPro"/>
</dbReference>
<organism evidence="11 12">
    <name type="scientific">Cristinia sonorae</name>
    <dbReference type="NCBI Taxonomy" id="1940300"/>
    <lineage>
        <taxon>Eukaryota</taxon>
        <taxon>Fungi</taxon>
        <taxon>Dikarya</taxon>
        <taxon>Basidiomycota</taxon>
        <taxon>Agaricomycotina</taxon>
        <taxon>Agaricomycetes</taxon>
        <taxon>Agaricomycetidae</taxon>
        <taxon>Agaricales</taxon>
        <taxon>Pleurotineae</taxon>
        <taxon>Stephanosporaceae</taxon>
        <taxon>Cristinia</taxon>
    </lineage>
</organism>
<dbReference type="GO" id="GO:0000302">
    <property type="term" value="P:response to reactive oxygen species"/>
    <property type="evidence" value="ECO:0007669"/>
    <property type="project" value="TreeGrafter"/>
</dbReference>
<evidence type="ECO:0000256" key="2">
    <source>
        <dbReference type="ARBA" id="ARBA00005997"/>
    </source>
</evidence>
<dbReference type="Gene3D" id="1.10.420.10">
    <property type="entry name" value="Peroxidase, domain 2"/>
    <property type="match status" value="1"/>
</dbReference>
<dbReference type="GO" id="GO:0020037">
    <property type="term" value="F:heme binding"/>
    <property type="evidence" value="ECO:0007669"/>
    <property type="project" value="UniProtKB-UniRule"/>
</dbReference>
<proteinExistence type="inferred from homology"/>
<accession>A0A8K0UQV1</accession>
<keyword evidence="3 8" id="KW-0575">Peroxidase</keyword>
<evidence type="ECO:0000256" key="8">
    <source>
        <dbReference type="RuleBase" id="RU363051"/>
    </source>
</evidence>
<dbReference type="InterPro" id="IPR044831">
    <property type="entry name" value="Ccp1-like"/>
</dbReference>
<dbReference type="InterPro" id="IPR002016">
    <property type="entry name" value="Haem_peroxidase"/>
</dbReference>
<keyword evidence="5" id="KW-0479">Metal-binding</keyword>
<evidence type="ECO:0000313" key="11">
    <source>
        <dbReference type="EMBL" id="KAH8101425.1"/>
    </source>
</evidence>
<keyword evidence="6 8" id="KW-0560">Oxidoreductase</keyword>
<keyword evidence="12" id="KW-1185">Reference proteome</keyword>
<dbReference type="GO" id="GO:0042744">
    <property type="term" value="P:hydrogen peroxide catabolic process"/>
    <property type="evidence" value="ECO:0007669"/>
    <property type="project" value="TreeGrafter"/>
</dbReference>
<dbReference type="Proteomes" id="UP000813824">
    <property type="component" value="Unassembled WGS sequence"/>
</dbReference>
<dbReference type="GO" id="GO:0004601">
    <property type="term" value="F:peroxidase activity"/>
    <property type="evidence" value="ECO:0007669"/>
    <property type="project" value="UniProtKB-KW"/>
</dbReference>
<evidence type="ECO:0000256" key="1">
    <source>
        <dbReference type="ARBA" id="ARBA00003917"/>
    </source>
</evidence>
<evidence type="ECO:0000259" key="10">
    <source>
        <dbReference type="PROSITE" id="PS50873"/>
    </source>
</evidence>
<keyword evidence="4" id="KW-0349">Heme</keyword>
<feature type="chain" id="PRO_5035489269" description="Peroxidase" evidence="8">
    <location>
        <begin position="26"/>
        <end position="531"/>
    </location>
</feature>
<dbReference type="PRINTS" id="PR00458">
    <property type="entry name" value="PEROXIDASE"/>
</dbReference>
<evidence type="ECO:0000256" key="3">
    <source>
        <dbReference type="ARBA" id="ARBA00022559"/>
    </source>
</evidence>
<dbReference type="PRINTS" id="PR00459">
    <property type="entry name" value="ASPEROXIDASE"/>
</dbReference>
<dbReference type="EMBL" id="JAEVFJ010000012">
    <property type="protein sequence ID" value="KAH8101425.1"/>
    <property type="molecule type" value="Genomic_DNA"/>
</dbReference>
<feature type="domain" description="Plant heme peroxidase family profile" evidence="10">
    <location>
        <begin position="135"/>
        <end position="340"/>
    </location>
</feature>
<evidence type="ECO:0000256" key="6">
    <source>
        <dbReference type="ARBA" id="ARBA00023002"/>
    </source>
</evidence>
<sequence length="531" mass="57611">MPSARSEGFLGHVFVITLLSSLALAKTSILWPNPKLDELESQLYDREGYRSGILGTGMLPTCITFFDGPNTGRANVGDWVRTAYHDMATYNSTDGTGGLDGSIRFPEELSRSENAGDGFTNTLRFITPGLNRYFSVADGIAMAAVVAIEMCGGPAIPFRGGRIDALKPNDPGVPEPQQSIEEHISNFARQGFTQEEMISLVACGHTFGGVQHTAFPDIAPPSNDANNTSGNAPFDSTFVEFDNKIATEYLDGTTKNPLVVGHNSTTNSDLRIFSSDNNATMFSDPAVFRSTCSSLFARMIDTVPKGIILSDVITPILFKPVEVQLVWVGGGNVELWGQVRVWNNLPSQLTHNAAHVTKPHIPGSPGILNTWVEFPQIVLNATESISTFWFEVMNGDSFTKVEDLGGSGYPLQDVVMMSTGTCYTMKNGVLTKLQFAIRADIQPTRVYARYDYFEGRVGFGAYPVTGTFDIARPSDVVTTAGYEIWNVETRFGANPLTIIVEANGEQFETTFTKDSPFRPGTPGSGHGAPLC</sequence>
<comment type="function">
    <text evidence="1">Destroys radicals which are normally produced within the cells and which are toxic to biological systems.</text>
</comment>
<evidence type="ECO:0000256" key="9">
    <source>
        <dbReference type="SAM" id="MobiDB-lite"/>
    </source>
</evidence>
<reference evidence="11" key="1">
    <citation type="journal article" date="2021" name="New Phytol.">
        <title>Evolutionary innovations through gain and loss of genes in the ectomycorrhizal Boletales.</title>
        <authorList>
            <person name="Wu G."/>
            <person name="Miyauchi S."/>
            <person name="Morin E."/>
            <person name="Kuo A."/>
            <person name="Drula E."/>
            <person name="Varga T."/>
            <person name="Kohler A."/>
            <person name="Feng B."/>
            <person name="Cao Y."/>
            <person name="Lipzen A."/>
            <person name="Daum C."/>
            <person name="Hundley H."/>
            <person name="Pangilinan J."/>
            <person name="Johnson J."/>
            <person name="Barry K."/>
            <person name="LaButti K."/>
            <person name="Ng V."/>
            <person name="Ahrendt S."/>
            <person name="Min B."/>
            <person name="Choi I.G."/>
            <person name="Park H."/>
            <person name="Plett J.M."/>
            <person name="Magnuson J."/>
            <person name="Spatafora J.W."/>
            <person name="Nagy L.G."/>
            <person name="Henrissat B."/>
            <person name="Grigoriev I.V."/>
            <person name="Yang Z.L."/>
            <person name="Xu J."/>
            <person name="Martin F.M."/>
        </authorList>
    </citation>
    <scope>NUCLEOTIDE SEQUENCE</scope>
    <source>
        <strain evidence="11">KKN 215</strain>
    </source>
</reference>
<dbReference type="Gene3D" id="1.10.520.10">
    <property type="match status" value="1"/>
</dbReference>
<keyword evidence="7" id="KW-0408">Iron</keyword>
<dbReference type="Pfam" id="PF00141">
    <property type="entry name" value="peroxidase"/>
    <property type="match status" value="1"/>
</dbReference>
<dbReference type="PANTHER" id="PTHR31356">
    <property type="entry name" value="THYLAKOID LUMENAL 29 KDA PROTEIN, CHLOROPLASTIC-RELATED"/>
    <property type="match status" value="1"/>
</dbReference>
<dbReference type="GO" id="GO:0046872">
    <property type="term" value="F:metal ion binding"/>
    <property type="evidence" value="ECO:0007669"/>
    <property type="project" value="UniProtKB-UniRule"/>
</dbReference>
<dbReference type="EC" id="1.11.1.-" evidence="8"/>
<dbReference type="PANTHER" id="PTHR31356:SF53">
    <property type="entry name" value="HEME PEROXIDASE"/>
    <property type="match status" value="1"/>
</dbReference>
<keyword evidence="8" id="KW-0732">Signal</keyword>